<dbReference type="PANTHER" id="PTHR30524:SF0">
    <property type="entry name" value="ALTRONATE OXIDOREDUCTASE-RELATED"/>
    <property type="match status" value="1"/>
</dbReference>
<dbReference type="SUPFAM" id="SSF51735">
    <property type="entry name" value="NAD(P)-binding Rossmann-fold domains"/>
    <property type="match status" value="1"/>
</dbReference>
<evidence type="ECO:0000256" key="3">
    <source>
        <dbReference type="ARBA" id="ARBA00048615"/>
    </source>
</evidence>
<keyword evidence="1 6" id="KW-0560">Oxidoreductase</keyword>
<dbReference type="AlphaFoldDB" id="A0AAJ5TCQ5"/>
<evidence type="ECO:0000256" key="2">
    <source>
        <dbReference type="ARBA" id="ARBA00023027"/>
    </source>
</evidence>
<dbReference type="InterPro" id="IPR013131">
    <property type="entry name" value="Mannitol_DH_N"/>
</dbReference>
<dbReference type="GO" id="GO:0019592">
    <property type="term" value="P:mannitol catabolic process"/>
    <property type="evidence" value="ECO:0007669"/>
    <property type="project" value="TreeGrafter"/>
</dbReference>
<accession>A0AAJ5TCQ5</accession>
<feature type="domain" description="Mannitol dehydrogenase N-terminal" evidence="4">
    <location>
        <begin position="1"/>
        <end position="171"/>
    </location>
</feature>
<name>A0AAJ5TCQ5_9BACT</name>
<keyword evidence="2" id="KW-0520">NAD</keyword>
<organism evidence="6 7">
    <name type="scientific">Mesomycoplasma dispar</name>
    <dbReference type="NCBI Taxonomy" id="86660"/>
    <lineage>
        <taxon>Bacteria</taxon>
        <taxon>Bacillati</taxon>
        <taxon>Mycoplasmatota</taxon>
        <taxon>Mycoplasmoidales</taxon>
        <taxon>Metamycoplasmataceae</taxon>
        <taxon>Mesomycoplasma</taxon>
    </lineage>
</organism>
<dbReference type="Gene3D" id="1.10.1040.10">
    <property type="entry name" value="N-(1-d-carboxylethyl)-l-norvaline Dehydrogenase, domain 2"/>
    <property type="match status" value="1"/>
</dbReference>
<evidence type="ECO:0000313" key="7">
    <source>
        <dbReference type="Proteomes" id="UP000289629"/>
    </source>
</evidence>
<dbReference type="EMBL" id="LR214971">
    <property type="protein sequence ID" value="VEU61363.1"/>
    <property type="molecule type" value="Genomic_DNA"/>
</dbReference>
<protein>
    <submittedName>
        <fullName evidence="6">Mannitol-1-phosphate 5-dehydrogenase</fullName>
        <ecNumber evidence="6">1.1.1.17</ecNumber>
    </submittedName>
</protein>
<dbReference type="InterPro" id="IPR008927">
    <property type="entry name" value="6-PGluconate_DH-like_C_sf"/>
</dbReference>
<proteinExistence type="predicted"/>
<dbReference type="GO" id="GO:0008926">
    <property type="term" value="F:mannitol-1-phosphate 5-dehydrogenase activity"/>
    <property type="evidence" value="ECO:0007669"/>
    <property type="project" value="UniProtKB-EC"/>
</dbReference>
<dbReference type="InterPro" id="IPR036291">
    <property type="entry name" value="NAD(P)-bd_dom_sf"/>
</dbReference>
<reference evidence="6 7" key="1">
    <citation type="submission" date="2019-01" db="EMBL/GenBank/DDBJ databases">
        <authorList>
            <consortium name="Pathogen Informatics"/>
        </authorList>
    </citation>
    <scope>NUCLEOTIDE SEQUENCE [LARGE SCALE GENOMIC DNA]</scope>
    <source>
        <strain evidence="6 7">NCTC10125</strain>
    </source>
</reference>
<dbReference type="Proteomes" id="UP000289629">
    <property type="component" value="Chromosome"/>
</dbReference>
<evidence type="ECO:0000259" key="5">
    <source>
        <dbReference type="Pfam" id="PF08125"/>
    </source>
</evidence>
<dbReference type="EC" id="1.1.1.17" evidence="6"/>
<evidence type="ECO:0000313" key="6">
    <source>
        <dbReference type="EMBL" id="VEU61363.1"/>
    </source>
</evidence>
<dbReference type="KEGG" id="mds:MDIS_00880"/>
<dbReference type="GO" id="GO:0005829">
    <property type="term" value="C:cytosol"/>
    <property type="evidence" value="ECO:0007669"/>
    <property type="project" value="TreeGrafter"/>
</dbReference>
<evidence type="ECO:0000259" key="4">
    <source>
        <dbReference type="Pfam" id="PF01232"/>
    </source>
</evidence>
<dbReference type="RefSeq" id="WP_044635232.1">
    <property type="nucleotide sequence ID" value="NZ_CP007229.1"/>
</dbReference>
<dbReference type="InterPro" id="IPR013328">
    <property type="entry name" value="6PGD_dom2"/>
</dbReference>
<evidence type="ECO:0000256" key="1">
    <source>
        <dbReference type="ARBA" id="ARBA00023002"/>
    </source>
</evidence>
<comment type="catalytic activity">
    <reaction evidence="3">
        <text>D-mannitol 1-phosphate + NAD(+) = beta-D-fructose 6-phosphate + NADH + H(+)</text>
        <dbReference type="Rhea" id="RHEA:19661"/>
        <dbReference type="ChEBI" id="CHEBI:15378"/>
        <dbReference type="ChEBI" id="CHEBI:57540"/>
        <dbReference type="ChEBI" id="CHEBI:57634"/>
        <dbReference type="ChEBI" id="CHEBI:57945"/>
        <dbReference type="ChEBI" id="CHEBI:61381"/>
        <dbReference type="EC" id="1.1.1.17"/>
    </reaction>
</comment>
<dbReference type="Gene3D" id="3.40.50.720">
    <property type="entry name" value="NAD(P)-binding Rossmann-like Domain"/>
    <property type="match status" value="1"/>
</dbReference>
<feature type="domain" description="Mannitol dehydrogenase C-terminal" evidence="5">
    <location>
        <begin position="181"/>
        <end position="354"/>
    </location>
</feature>
<dbReference type="NCBIfam" id="NF002651">
    <property type="entry name" value="PRK02318.2-4"/>
    <property type="match status" value="1"/>
</dbReference>
<dbReference type="Pfam" id="PF01232">
    <property type="entry name" value="Mannitol_dh"/>
    <property type="match status" value="1"/>
</dbReference>
<dbReference type="InterPro" id="IPR013118">
    <property type="entry name" value="Mannitol_DH_C"/>
</dbReference>
<gene>
    <name evidence="6" type="primary">mtlD</name>
    <name evidence="6" type="ORF">NCTC10125_00170</name>
</gene>
<dbReference type="SUPFAM" id="SSF48179">
    <property type="entry name" value="6-phosphogluconate dehydrogenase C-terminal domain-like"/>
    <property type="match status" value="1"/>
</dbReference>
<sequence length="362" mass="42423">MKVVHFGAGNIGRGLIAKLYQENQFEIILVDVNQKLIDELNEKGFYYVINFENSEKYQIKNYFAINLNDEKNLLKHLESADLISTSIGAKNLIYLAPIFAKLAKIEQKNKQIICFENGFRVSSDFKKSLQNCKFWQFVDTTIDQIAPNSNNLNVYTETYSEIILEKKKQKIKLKGVKYLENLDYFILRKLFFVNALHSGIAYLAYILKYNFIHEALNSPVIQKYVSQLKTVLIKVILFKNPLIKKEELDFYFEKIVKRFKNPILQDSVIRVARNPITKLGKSERFDLLLKCAKSAKLKLEELEIIYKTFANILNFDSKQDNQALKMQEKLVKNPEKFLKSQTNLEDSEVQKVLNFYYNQKRD</sequence>
<dbReference type="Pfam" id="PF08125">
    <property type="entry name" value="Mannitol_dh_C"/>
    <property type="match status" value="1"/>
</dbReference>
<dbReference type="PANTHER" id="PTHR30524">
    <property type="entry name" value="MANNITOL-1-PHOSPHATE 5-DEHYDROGENASE"/>
    <property type="match status" value="1"/>
</dbReference>